<dbReference type="Pfam" id="PF05709">
    <property type="entry name" value="Sipho_tail"/>
    <property type="match status" value="1"/>
</dbReference>
<feature type="domain" description="Siphovirus-type tail component RIFT-related" evidence="1">
    <location>
        <begin position="40"/>
        <end position="119"/>
    </location>
</feature>
<dbReference type="InterPro" id="IPR054738">
    <property type="entry name" value="Siphovirus-type_tail_C"/>
</dbReference>
<dbReference type="NCBIfam" id="TIGR01633">
    <property type="entry name" value="phi3626_gp14_N"/>
    <property type="match status" value="1"/>
</dbReference>
<organism evidence="3 4">
    <name type="scientific">Oceanobacillus oncorhynchi</name>
    <dbReference type="NCBI Taxonomy" id="545501"/>
    <lineage>
        <taxon>Bacteria</taxon>
        <taxon>Bacillati</taxon>
        <taxon>Bacillota</taxon>
        <taxon>Bacilli</taxon>
        <taxon>Bacillales</taxon>
        <taxon>Bacillaceae</taxon>
        <taxon>Oceanobacillus</taxon>
    </lineage>
</organism>
<dbReference type="Proteomes" id="UP000040453">
    <property type="component" value="Unassembled WGS sequence"/>
</dbReference>
<dbReference type="EMBL" id="CDGG01000001">
    <property type="protein sequence ID" value="CEI81312.1"/>
    <property type="molecule type" value="Genomic_DNA"/>
</dbReference>
<dbReference type="AlphaFoldDB" id="A0A0A1MNW6"/>
<keyword evidence="4" id="KW-1185">Reference proteome</keyword>
<evidence type="ECO:0000259" key="2">
    <source>
        <dbReference type="Pfam" id="PF22768"/>
    </source>
</evidence>
<dbReference type="InterPro" id="IPR006520">
    <property type="entry name" value="Dit_BPSPP_N"/>
</dbReference>
<evidence type="ECO:0000313" key="3">
    <source>
        <dbReference type="EMBL" id="CEI81312.1"/>
    </source>
</evidence>
<dbReference type="RefSeq" id="WP_042530369.1">
    <property type="nucleotide sequence ID" value="NZ_CDGG01000001.1"/>
</dbReference>
<dbReference type="OrthoDB" id="3078561at2"/>
<protein>
    <submittedName>
        <fullName evidence="3">Phage tail protein</fullName>
    </submittedName>
</protein>
<gene>
    <name evidence="3" type="ORF">BN997_01130</name>
</gene>
<sequence length="234" mass="26914">MTKLYFDGVTKDYVTVLSKGRPYWAPFNREIQVLPNGRKRLVRTEKEAMTIPVEILIDGNSKEDLLEKAEEIGLWLVTKDEKRLQFSDEMNRSYIALLDGGVDVDEVVSFSRCTVDFLVLDKVGAEKTINVTTSNTTHTVTGQDNSPWTIEAVFSRNTTIFELETNQELYILLGYEFIEGDRLTIRYEGREVWINGININYTIRLASNYDLLRPGSLQIKASHDCTLKYNESYF</sequence>
<accession>A0A0A1MNW6</accession>
<dbReference type="STRING" id="545501.BN997_01130"/>
<evidence type="ECO:0000259" key="1">
    <source>
        <dbReference type="Pfam" id="PF05709"/>
    </source>
</evidence>
<dbReference type="InterPro" id="IPR008841">
    <property type="entry name" value="Siphovirus-type_tail_N"/>
</dbReference>
<dbReference type="Gene3D" id="2.60.120.860">
    <property type="match status" value="1"/>
</dbReference>
<feature type="domain" description="Siphovirus-type tail component C-terminal" evidence="2">
    <location>
        <begin position="141"/>
        <end position="233"/>
    </location>
</feature>
<proteinExistence type="predicted"/>
<dbReference type="Gene3D" id="2.40.30.200">
    <property type="match status" value="1"/>
</dbReference>
<reference evidence="3 4" key="1">
    <citation type="submission" date="2014-11" db="EMBL/GenBank/DDBJ databases">
        <authorList>
            <person name="Urmite Genomes Urmite Genomes"/>
        </authorList>
    </citation>
    <scope>NUCLEOTIDE SEQUENCE [LARGE SCALE GENOMIC DNA]</scope>
    <source>
        <strain evidence="3 4">Oc5</strain>
    </source>
</reference>
<evidence type="ECO:0000313" key="4">
    <source>
        <dbReference type="Proteomes" id="UP000040453"/>
    </source>
</evidence>
<name>A0A0A1MNW6_9BACI</name>
<dbReference type="Pfam" id="PF22768">
    <property type="entry name" value="SPP1_Dit"/>
    <property type="match status" value="1"/>
</dbReference>